<sequence length="426" mass="48321">MTKEIELQKSKRLAMYFLAFAALTFISTLFLPAERWWVGLMRAISEAAMVGALADWFAVVALFKRVPIPIVSAHTEIIPKNKDKIADNLALFVREKFLDVESIVALIQKHDPAQKAADWLCAADNTKKLGTYLVKITAGMLDFIEDAAVQKFMTKAIHAMLDKIDLSQSAGMLLDVMTKNNRHQALLNEGINQFASILAENETQTFIAEGIVDWLKDEHPVAEKIMPSGWVGRTGADIAIKAASRLLNEINENPDHQLRIKFDGYTKDFITRLKTDPEFFEKAEEIKRYLKNDETFNTYMGELWRDLKDWLKRDCADKNSVLHQKISAAGQWLGETLAHDANLRQSLNQHMEDAAKKMAPDFALFLTAHIRDTVKGWDSKEMSRQIELNIGKDLQYIRINGTIVGGCIGCLLYLISHAQELFQFLF</sequence>
<keyword evidence="1" id="KW-0812">Transmembrane</keyword>
<dbReference type="EMBL" id="JAVDVX010000007">
    <property type="protein sequence ID" value="MDR7091587.1"/>
    <property type="molecule type" value="Genomic_DNA"/>
</dbReference>
<reference evidence="2 3" key="1">
    <citation type="submission" date="2023-07" db="EMBL/GenBank/DDBJ databases">
        <title>Sorghum-associated microbial communities from plants grown in Nebraska, USA.</title>
        <authorList>
            <person name="Schachtman D."/>
        </authorList>
    </citation>
    <scope>NUCLEOTIDE SEQUENCE [LARGE SCALE GENOMIC DNA]</scope>
    <source>
        <strain evidence="2 3">BE190</strain>
    </source>
</reference>
<name>A0ABU1V2A3_9GAMM</name>
<comment type="caution">
    <text evidence="2">The sequence shown here is derived from an EMBL/GenBank/DDBJ whole genome shotgun (WGS) entry which is preliminary data.</text>
</comment>
<keyword evidence="1" id="KW-1133">Transmembrane helix</keyword>
<keyword evidence="1" id="KW-0472">Membrane</keyword>
<evidence type="ECO:0000313" key="2">
    <source>
        <dbReference type="EMBL" id="MDR7091587.1"/>
    </source>
</evidence>
<evidence type="ECO:0000256" key="1">
    <source>
        <dbReference type="SAM" id="Phobius"/>
    </source>
</evidence>
<keyword evidence="3" id="KW-1185">Reference proteome</keyword>
<dbReference type="Proteomes" id="UP001253595">
    <property type="component" value="Unassembled WGS sequence"/>
</dbReference>
<organism evidence="2 3">
    <name type="scientific">Cellvibrio fibrivorans</name>
    <dbReference type="NCBI Taxonomy" id="126350"/>
    <lineage>
        <taxon>Bacteria</taxon>
        <taxon>Pseudomonadati</taxon>
        <taxon>Pseudomonadota</taxon>
        <taxon>Gammaproteobacteria</taxon>
        <taxon>Cellvibrionales</taxon>
        <taxon>Cellvibrionaceae</taxon>
        <taxon>Cellvibrio</taxon>
    </lineage>
</organism>
<gene>
    <name evidence="2" type="ORF">J2X05_003622</name>
</gene>
<dbReference type="PANTHER" id="PTHR38442">
    <property type="entry name" value="INNER MEMBRANE PROTEIN-RELATED"/>
    <property type="match status" value="1"/>
</dbReference>
<proteinExistence type="predicted"/>
<dbReference type="RefSeq" id="WP_310075034.1">
    <property type="nucleotide sequence ID" value="NZ_JAVDVX010000007.1"/>
</dbReference>
<dbReference type="InterPro" id="IPR007383">
    <property type="entry name" value="DUF445"/>
</dbReference>
<dbReference type="Pfam" id="PF04286">
    <property type="entry name" value="DUF445"/>
    <property type="match status" value="1"/>
</dbReference>
<protein>
    <submittedName>
        <fullName evidence="2">Uncharacterized membrane-anchored protein YjiN (DUF445 family)</fullName>
    </submittedName>
</protein>
<dbReference type="PANTHER" id="PTHR38442:SF1">
    <property type="entry name" value="INNER MEMBRANE PROTEIN"/>
    <property type="match status" value="1"/>
</dbReference>
<accession>A0ABU1V2A3</accession>
<feature type="transmembrane region" description="Helical" evidence="1">
    <location>
        <begin position="12"/>
        <end position="31"/>
    </location>
</feature>
<evidence type="ECO:0000313" key="3">
    <source>
        <dbReference type="Proteomes" id="UP001253595"/>
    </source>
</evidence>